<protein>
    <recommendedName>
        <fullName evidence="4">DUF2808 domain-containing protein</fullName>
    </recommendedName>
</protein>
<dbReference type="Proteomes" id="UP000192997">
    <property type="component" value="Unassembled WGS sequence"/>
</dbReference>
<name>A0A1X4GAX7_9CYAN</name>
<dbReference type="RefSeq" id="WP_040554053.1">
    <property type="nucleotide sequence ID" value="NZ_NBYN01000014.1"/>
</dbReference>
<sequence length="170" mass="18891">MKRLLPALALSSCLLTGISTTTLAQSLPGLTLFSGVKPENQLSFFLDFGGQTNNTDRYRLRLPANKMKLPVSQFNITYPEYYKGSFDTKEIEVRVKGKSVDVKEVKWNKETRVIEIVPQDPVPAGSKVELILSNVQNPSFGGMFYFNCQVLSPGGVPVPRYLGTWIISIS</sequence>
<feature type="signal peptide" evidence="1">
    <location>
        <begin position="1"/>
        <end position="24"/>
    </location>
</feature>
<evidence type="ECO:0000313" key="3">
    <source>
        <dbReference type="Proteomes" id="UP000192997"/>
    </source>
</evidence>
<dbReference type="InterPro" id="IPR021256">
    <property type="entry name" value="DUF2808"/>
</dbReference>
<dbReference type="Pfam" id="PF10989">
    <property type="entry name" value="DUF2808"/>
    <property type="match status" value="1"/>
</dbReference>
<evidence type="ECO:0008006" key="4">
    <source>
        <dbReference type="Google" id="ProtNLM"/>
    </source>
</evidence>
<organism evidence="2 3">
    <name type="scientific">Cylindrospermopsis raciborskii CENA303</name>
    <dbReference type="NCBI Taxonomy" id="1170769"/>
    <lineage>
        <taxon>Bacteria</taxon>
        <taxon>Bacillati</taxon>
        <taxon>Cyanobacteriota</taxon>
        <taxon>Cyanophyceae</taxon>
        <taxon>Nostocales</taxon>
        <taxon>Aphanizomenonaceae</taxon>
        <taxon>Cylindrospermopsis</taxon>
    </lineage>
</organism>
<dbReference type="AlphaFoldDB" id="A0A1X4GAX7"/>
<accession>A0A1X4GAX7</accession>
<comment type="caution">
    <text evidence="2">The sequence shown here is derived from an EMBL/GenBank/DDBJ whole genome shotgun (WGS) entry which is preliminary data.</text>
</comment>
<evidence type="ECO:0000313" key="2">
    <source>
        <dbReference type="EMBL" id="OSO94276.1"/>
    </source>
</evidence>
<reference evidence="3" key="1">
    <citation type="submission" date="2017-04" db="EMBL/GenBank/DDBJ databases">
        <authorList>
            <person name="Abreu V.A."/>
            <person name="Popin R.V."/>
            <person name="Rigonato J."/>
            <person name="Andreote A.P."/>
            <person name="Schaker P.C."/>
            <person name="Hoff-Risseti C."/>
            <person name="Alvarenga D.O."/>
            <person name="Varani A.M."/>
            <person name="Fiore M.F."/>
        </authorList>
    </citation>
    <scope>NUCLEOTIDE SEQUENCE [LARGE SCALE GENOMIC DNA]</scope>
    <source>
        <strain evidence="3">CENA303</strain>
    </source>
</reference>
<keyword evidence="1" id="KW-0732">Signal</keyword>
<gene>
    <name evidence="2" type="ORF">B7O87_03680</name>
</gene>
<proteinExistence type="predicted"/>
<dbReference type="EMBL" id="NBYN01000014">
    <property type="protein sequence ID" value="OSO94276.1"/>
    <property type="molecule type" value="Genomic_DNA"/>
</dbReference>
<evidence type="ECO:0000256" key="1">
    <source>
        <dbReference type="SAM" id="SignalP"/>
    </source>
</evidence>
<feature type="chain" id="PRO_5010871764" description="DUF2808 domain-containing protein" evidence="1">
    <location>
        <begin position="25"/>
        <end position="170"/>
    </location>
</feature>